<feature type="compositionally biased region" description="Acidic residues" evidence="1">
    <location>
        <begin position="31"/>
        <end position="58"/>
    </location>
</feature>
<comment type="caution">
    <text evidence="3">The sequence shown here is derived from an EMBL/GenBank/DDBJ whole genome shotgun (WGS) entry which is preliminary data.</text>
</comment>
<evidence type="ECO:0000313" key="3">
    <source>
        <dbReference type="EMBL" id="THH41946.1"/>
    </source>
</evidence>
<sequence>MKTFLHTLILFLGAVPFFTACGNSSTREGEIDPQETIETSPDYEDDDQDGDGDIEYEEQSARQGGVTTGTTNYARRADSIRMAGDTLVDPKYTDNEYKAAFSTATTNPKNQVAGGVTPGNNQKKQ</sequence>
<feature type="region of interest" description="Disordered" evidence="1">
    <location>
        <begin position="22"/>
        <end position="74"/>
    </location>
</feature>
<reference evidence="3 4" key="1">
    <citation type="submission" date="2019-04" db="EMBL/GenBank/DDBJ databases">
        <title>Lewinella litorea sp. nov., isolated from a marine sand.</title>
        <authorList>
            <person name="Yoon J.-H."/>
        </authorList>
    </citation>
    <scope>NUCLEOTIDE SEQUENCE [LARGE SCALE GENOMIC DNA]</scope>
    <source>
        <strain evidence="3 4">HSMS-39</strain>
    </source>
</reference>
<dbReference type="Proteomes" id="UP000308528">
    <property type="component" value="Unassembled WGS sequence"/>
</dbReference>
<organism evidence="3 4">
    <name type="scientific">Neolewinella litorea</name>
    <dbReference type="NCBI Taxonomy" id="2562452"/>
    <lineage>
        <taxon>Bacteria</taxon>
        <taxon>Pseudomonadati</taxon>
        <taxon>Bacteroidota</taxon>
        <taxon>Saprospiria</taxon>
        <taxon>Saprospirales</taxon>
        <taxon>Lewinellaceae</taxon>
        <taxon>Neolewinella</taxon>
    </lineage>
</organism>
<feature type="signal peptide" evidence="2">
    <location>
        <begin position="1"/>
        <end position="20"/>
    </location>
</feature>
<dbReference type="AlphaFoldDB" id="A0A4S4NPH8"/>
<feature type="chain" id="PRO_5020332549" evidence="2">
    <location>
        <begin position="21"/>
        <end position="125"/>
    </location>
</feature>
<evidence type="ECO:0000313" key="4">
    <source>
        <dbReference type="Proteomes" id="UP000308528"/>
    </source>
</evidence>
<protein>
    <submittedName>
        <fullName evidence="3">Uncharacterized protein</fullName>
    </submittedName>
</protein>
<evidence type="ECO:0000256" key="1">
    <source>
        <dbReference type="SAM" id="MobiDB-lite"/>
    </source>
</evidence>
<name>A0A4S4NPH8_9BACT</name>
<dbReference type="RefSeq" id="WP_136456936.1">
    <property type="nucleotide sequence ID" value="NZ_SRSF01000001.1"/>
</dbReference>
<keyword evidence="4" id="KW-1185">Reference proteome</keyword>
<dbReference type="OrthoDB" id="1494058at2"/>
<dbReference type="EMBL" id="SRSF01000001">
    <property type="protein sequence ID" value="THH41946.1"/>
    <property type="molecule type" value="Genomic_DNA"/>
</dbReference>
<accession>A0A4S4NPH8</accession>
<dbReference type="PROSITE" id="PS51257">
    <property type="entry name" value="PROKAR_LIPOPROTEIN"/>
    <property type="match status" value="1"/>
</dbReference>
<gene>
    <name evidence="3" type="ORF">E4021_05005</name>
</gene>
<evidence type="ECO:0000256" key="2">
    <source>
        <dbReference type="SAM" id="SignalP"/>
    </source>
</evidence>
<keyword evidence="2" id="KW-0732">Signal</keyword>
<proteinExistence type="predicted"/>
<feature type="region of interest" description="Disordered" evidence="1">
    <location>
        <begin position="102"/>
        <end position="125"/>
    </location>
</feature>